<reference evidence="13 14" key="1">
    <citation type="submission" date="2007-03" db="EMBL/GenBank/DDBJ databases">
        <authorList>
            <person name="Stal L."/>
            <person name="Ferriera S."/>
            <person name="Johnson J."/>
            <person name="Kravitz S."/>
            <person name="Beeson K."/>
            <person name="Sutton G."/>
            <person name="Rogers Y.-H."/>
            <person name="Friedman R."/>
            <person name="Frazier M."/>
            <person name="Venter J.C."/>
        </authorList>
    </citation>
    <scope>NUCLEOTIDE SEQUENCE [LARGE SCALE GENOMIC DNA]</scope>
    <source>
        <strain evidence="13 14">CCY0110</strain>
    </source>
</reference>
<keyword evidence="4" id="KW-0050">Antiport</keyword>
<dbReference type="InterPro" id="IPR038770">
    <property type="entry name" value="Na+/solute_symporter_sf"/>
</dbReference>
<comment type="similarity">
    <text evidence="2">Belongs to the monovalent cation:proton antiporter 2 (CPA2) transporter (TC 2.A.37) family.</text>
</comment>
<feature type="transmembrane region" description="Helical" evidence="11">
    <location>
        <begin position="291"/>
        <end position="320"/>
    </location>
</feature>
<evidence type="ECO:0000256" key="5">
    <source>
        <dbReference type="ARBA" id="ARBA00022692"/>
    </source>
</evidence>
<keyword evidence="14" id="KW-1185">Reference proteome</keyword>
<feature type="transmembrane region" description="Helical" evidence="11">
    <location>
        <begin position="32"/>
        <end position="50"/>
    </location>
</feature>
<feature type="transmembrane region" description="Helical" evidence="11">
    <location>
        <begin position="124"/>
        <end position="145"/>
    </location>
</feature>
<keyword evidence="10" id="KW-0739">Sodium transport</keyword>
<dbReference type="GO" id="GO:1902600">
    <property type="term" value="P:proton transmembrane transport"/>
    <property type="evidence" value="ECO:0007669"/>
    <property type="project" value="InterPro"/>
</dbReference>
<dbReference type="AlphaFoldDB" id="A3IR47"/>
<dbReference type="EMBL" id="AAXW01000017">
    <property type="protein sequence ID" value="EAZ91037.1"/>
    <property type="molecule type" value="Genomic_DNA"/>
</dbReference>
<evidence type="ECO:0000256" key="2">
    <source>
        <dbReference type="ARBA" id="ARBA00005551"/>
    </source>
</evidence>
<evidence type="ECO:0000256" key="9">
    <source>
        <dbReference type="ARBA" id="ARBA00023136"/>
    </source>
</evidence>
<accession>A3IR47</accession>
<name>A3IR47_9CHRO</name>
<organism evidence="13 14">
    <name type="scientific">Crocosphaera chwakensis CCY0110</name>
    <dbReference type="NCBI Taxonomy" id="391612"/>
    <lineage>
        <taxon>Bacteria</taxon>
        <taxon>Bacillati</taxon>
        <taxon>Cyanobacteriota</taxon>
        <taxon>Cyanophyceae</taxon>
        <taxon>Oscillatoriophycideae</taxon>
        <taxon>Chroococcales</taxon>
        <taxon>Aphanothecaceae</taxon>
        <taxon>Crocosphaera</taxon>
        <taxon>Crocosphaera chwakensis</taxon>
    </lineage>
</organism>
<keyword evidence="8" id="KW-0406">Ion transport</keyword>
<dbReference type="Proteomes" id="UP000003781">
    <property type="component" value="Unassembled WGS sequence"/>
</dbReference>
<feature type="transmembrane region" description="Helical" evidence="11">
    <location>
        <begin position="56"/>
        <end position="78"/>
    </location>
</feature>
<dbReference type="GO" id="GO:0016020">
    <property type="term" value="C:membrane"/>
    <property type="evidence" value="ECO:0007669"/>
    <property type="project" value="UniProtKB-SubCell"/>
</dbReference>
<comment type="caution">
    <text evidence="13">The sequence shown here is derived from an EMBL/GenBank/DDBJ whole genome shotgun (WGS) entry which is preliminary data.</text>
</comment>
<dbReference type="InterPro" id="IPR006153">
    <property type="entry name" value="Cation/H_exchanger_TM"/>
</dbReference>
<evidence type="ECO:0000259" key="12">
    <source>
        <dbReference type="Pfam" id="PF00999"/>
    </source>
</evidence>
<evidence type="ECO:0000256" key="10">
    <source>
        <dbReference type="ARBA" id="ARBA00023201"/>
    </source>
</evidence>
<dbReference type="GO" id="GO:0006814">
    <property type="term" value="P:sodium ion transport"/>
    <property type="evidence" value="ECO:0007669"/>
    <property type="project" value="UniProtKB-KW"/>
</dbReference>
<feature type="transmembrane region" description="Helical" evidence="11">
    <location>
        <begin position="238"/>
        <end position="271"/>
    </location>
</feature>
<evidence type="ECO:0000256" key="11">
    <source>
        <dbReference type="SAM" id="Phobius"/>
    </source>
</evidence>
<evidence type="ECO:0000256" key="8">
    <source>
        <dbReference type="ARBA" id="ARBA00023065"/>
    </source>
</evidence>
<dbReference type="eggNOG" id="COG0475">
    <property type="taxonomic scope" value="Bacteria"/>
</dbReference>
<feature type="transmembrane region" description="Helical" evidence="11">
    <location>
        <begin position="6"/>
        <end position="25"/>
    </location>
</feature>
<feature type="transmembrane region" description="Helical" evidence="11">
    <location>
        <begin position="196"/>
        <end position="217"/>
    </location>
</feature>
<feature type="transmembrane region" description="Helical" evidence="11">
    <location>
        <begin position="166"/>
        <end position="184"/>
    </location>
</feature>
<feature type="transmembrane region" description="Helical" evidence="11">
    <location>
        <begin position="98"/>
        <end position="118"/>
    </location>
</feature>
<dbReference type="Pfam" id="PF00999">
    <property type="entry name" value="Na_H_Exchanger"/>
    <property type="match status" value="1"/>
</dbReference>
<evidence type="ECO:0000256" key="3">
    <source>
        <dbReference type="ARBA" id="ARBA00022448"/>
    </source>
</evidence>
<keyword evidence="3" id="KW-0813">Transport</keyword>
<comment type="subcellular location">
    <subcellularLocation>
        <location evidence="1">Membrane</location>
        <topology evidence="1">Multi-pass membrane protein</topology>
    </subcellularLocation>
</comment>
<feature type="transmembrane region" description="Helical" evidence="11">
    <location>
        <begin position="327"/>
        <end position="350"/>
    </location>
</feature>
<keyword evidence="5 11" id="KW-0812">Transmembrane</keyword>
<keyword evidence="7" id="KW-0915">Sodium</keyword>
<keyword evidence="9 11" id="KW-0472">Membrane</keyword>
<dbReference type="OrthoDB" id="9793589at2"/>
<dbReference type="GO" id="GO:0015297">
    <property type="term" value="F:antiporter activity"/>
    <property type="evidence" value="ECO:0007669"/>
    <property type="project" value="UniProtKB-KW"/>
</dbReference>
<evidence type="ECO:0000256" key="7">
    <source>
        <dbReference type="ARBA" id="ARBA00023053"/>
    </source>
</evidence>
<evidence type="ECO:0000313" key="13">
    <source>
        <dbReference type="EMBL" id="EAZ91037.1"/>
    </source>
</evidence>
<sequence length="403" mass="43833">MTNLEQNLPLIILLIGVIIILSILTKFGLQRFNIPILVGYLCLGLLLRIIEDNVNLLADAGLEIIKFLADVGLICLLFRVGLESDLGKLIQQLRRASLVWLGDVAISGMAGFVIPVVFLQLDIISSLFIATAMTATSVGISVSIWQEAQALNSPNGELMLDVAEMDDISAIFLMALLFNIVPVIHNGSQTNLDLLIFKTVVLFIFKAIFFAGFCFFFSRYLESHITAFFRKFDPPADFTLTIVGFGFLIAAIAGLLGFSQAVGAFFAGLVFSRDPEAVKIDASFEMLYDLFVPFFFISIGLAIDVTTLGNATVWGTILLIGAVLGKLIGAGLPTFLMTGWHGSIIIGLSMVPRAEIMMVVMQRGLHLGEWAVSTHIFSAMIFVSSVTCVVTPLILRSLLKPAD</sequence>
<protein>
    <submittedName>
        <fullName evidence="13">Putative potassium-efflux system protein</fullName>
    </submittedName>
</protein>
<dbReference type="PANTHER" id="PTHR43562">
    <property type="entry name" value="NAPA-TYPE SODIUM/HYDROGEN ANTIPORTER"/>
    <property type="match status" value="1"/>
</dbReference>
<feature type="domain" description="Cation/H+ exchanger transmembrane" evidence="12">
    <location>
        <begin position="19"/>
        <end position="399"/>
    </location>
</feature>
<dbReference type="Gene3D" id="1.20.1530.20">
    <property type="match status" value="1"/>
</dbReference>
<evidence type="ECO:0000313" key="14">
    <source>
        <dbReference type="Proteomes" id="UP000003781"/>
    </source>
</evidence>
<feature type="transmembrane region" description="Helical" evidence="11">
    <location>
        <begin position="370"/>
        <end position="395"/>
    </location>
</feature>
<gene>
    <name evidence="13" type="ORF">CY0110_27535</name>
</gene>
<proteinExistence type="inferred from homology"/>
<evidence type="ECO:0000256" key="1">
    <source>
        <dbReference type="ARBA" id="ARBA00004141"/>
    </source>
</evidence>
<keyword evidence="6 11" id="KW-1133">Transmembrane helix</keyword>
<evidence type="ECO:0000256" key="4">
    <source>
        <dbReference type="ARBA" id="ARBA00022449"/>
    </source>
</evidence>
<dbReference type="PANTHER" id="PTHR43562:SF3">
    <property type="entry name" value="SODIUM ION_PROTON EXCHANGER (EUROFUNG)"/>
    <property type="match status" value="1"/>
</dbReference>
<dbReference type="RefSeq" id="WP_008275859.1">
    <property type="nucleotide sequence ID" value="NZ_AAXW01000017.1"/>
</dbReference>
<evidence type="ECO:0000256" key="6">
    <source>
        <dbReference type="ARBA" id="ARBA00022989"/>
    </source>
</evidence>